<feature type="domain" description="Methyltransferase type 11" evidence="1">
    <location>
        <begin position="35"/>
        <end position="122"/>
    </location>
</feature>
<dbReference type="Gene3D" id="3.40.50.150">
    <property type="entry name" value="Vaccinia Virus protein VP39"/>
    <property type="match status" value="1"/>
</dbReference>
<organism evidence="2 3">
    <name type="scientific">Halorussus gelatinilyticus</name>
    <dbReference type="NCBI Taxonomy" id="2937524"/>
    <lineage>
        <taxon>Archaea</taxon>
        <taxon>Methanobacteriati</taxon>
        <taxon>Methanobacteriota</taxon>
        <taxon>Stenosarchaea group</taxon>
        <taxon>Halobacteria</taxon>
        <taxon>Halobacteriales</taxon>
        <taxon>Haladaptataceae</taxon>
        <taxon>Halorussus</taxon>
    </lineage>
</organism>
<accession>A0A8U0ICV0</accession>
<gene>
    <name evidence="2" type="ORF">M0R88_10025</name>
</gene>
<reference evidence="2" key="1">
    <citation type="submission" date="2022-04" db="EMBL/GenBank/DDBJ databases">
        <title>Diverse halophilic archaea isolated from saline environments.</title>
        <authorList>
            <person name="Cui H.-L."/>
        </authorList>
    </citation>
    <scope>NUCLEOTIDE SEQUENCE</scope>
    <source>
        <strain evidence="2">XZYJT40</strain>
    </source>
</reference>
<dbReference type="GO" id="GO:0008757">
    <property type="term" value="F:S-adenosylmethionine-dependent methyltransferase activity"/>
    <property type="evidence" value="ECO:0007669"/>
    <property type="project" value="InterPro"/>
</dbReference>
<sequence length="271" mass="29301">MRQFSADYLRDTRRGMWDDRAALADLELDSRERVLDVGCGTGELSRVLAEESAADGTPADVVGVDADPDLLAVAREEAGIETVAGDALRLPFPDDCFDLVVCQALLINLPDPAAAVREFRRVSTARVAAVEPDNAAVSVESTVETESDLAARARRAYLSGVETDVTLGGAGTREAFEAAGLSEVSTRRHVHARTVEPPYADRDLRAARRKASGEALADDRATLLAGDLSAEEYDDLRNDWREMGRSVVEQMSAGEYRRAEVVPFYVTVGSV</sequence>
<evidence type="ECO:0000313" key="2">
    <source>
        <dbReference type="EMBL" id="UPV98869.1"/>
    </source>
</evidence>
<protein>
    <submittedName>
        <fullName evidence="2">Class I SAM-dependent methyltransferase</fullName>
    </submittedName>
</protein>
<name>A0A8U0ICV0_9EURY</name>
<dbReference type="RefSeq" id="WP_248653374.1">
    <property type="nucleotide sequence ID" value="NZ_CP096658.1"/>
</dbReference>
<dbReference type="InterPro" id="IPR029063">
    <property type="entry name" value="SAM-dependent_MTases_sf"/>
</dbReference>
<dbReference type="PANTHER" id="PTHR43591:SF24">
    <property type="entry name" value="2-METHOXY-6-POLYPRENYL-1,4-BENZOQUINOL METHYLASE, MITOCHONDRIAL"/>
    <property type="match status" value="1"/>
</dbReference>
<dbReference type="GeneID" id="72190194"/>
<proteinExistence type="predicted"/>
<dbReference type="PANTHER" id="PTHR43591">
    <property type="entry name" value="METHYLTRANSFERASE"/>
    <property type="match status" value="1"/>
</dbReference>
<dbReference type="KEGG" id="haxz:M0R88_10025"/>
<dbReference type="Proteomes" id="UP000830434">
    <property type="component" value="Chromosome"/>
</dbReference>
<dbReference type="Pfam" id="PF08241">
    <property type="entry name" value="Methyltransf_11"/>
    <property type="match status" value="1"/>
</dbReference>
<dbReference type="SUPFAM" id="SSF53335">
    <property type="entry name" value="S-adenosyl-L-methionine-dependent methyltransferases"/>
    <property type="match status" value="1"/>
</dbReference>
<evidence type="ECO:0000259" key="1">
    <source>
        <dbReference type="Pfam" id="PF08241"/>
    </source>
</evidence>
<keyword evidence="3" id="KW-1185">Reference proteome</keyword>
<dbReference type="AlphaFoldDB" id="A0A8U0ICV0"/>
<evidence type="ECO:0000313" key="3">
    <source>
        <dbReference type="Proteomes" id="UP000830434"/>
    </source>
</evidence>
<keyword evidence="2" id="KW-0489">Methyltransferase</keyword>
<dbReference type="CDD" id="cd02440">
    <property type="entry name" value="AdoMet_MTases"/>
    <property type="match status" value="1"/>
</dbReference>
<dbReference type="GO" id="GO:0032259">
    <property type="term" value="P:methylation"/>
    <property type="evidence" value="ECO:0007669"/>
    <property type="project" value="UniProtKB-KW"/>
</dbReference>
<keyword evidence="2" id="KW-0808">Transferase</keyword>
<dbReference type="InterPro" id="IPR013216">
    <property type="entry name" value="Methyltransf_11"/>
</dbReference>
<dbReference type="EMBL" id="CP096658">
    <property type="protein sequence ID" value="UPV98869.1"/>
    <property type="molecule type" value="Genomic_DNA"/>
</dbReference>